<feature type="transmembrane region" description="Helical" evidence="7">
    <location>
        <begin position="98"/>
        <end position="118"/>
    </location>
</feature>
<evidence type="ECO:0000256" key="7">
    <source>
        <dbReference type="SAM" id="Phobius"/>
    </source>
</evidence>
<gene>
    <name evidence="8" type="ORF">ACFQNG_16110</name>
</gene>
<keyword evidence="5 7" id="KW-1133">Transmembrane helix</keyword>
<dbReference type="Pfam" id="PF07681">
    <property type="entry name" value="DoxX"/>
    <property type="match status" value="1"/>
</dbReference>
<dbReference type="EMBL" id="JBHTBW010000057">
    <property type="protein sequence ID" value="MFC7442600.1"/>
    <property type="molecule type" value="Genomic_DNA"/>
</dbReference>
<sequence>MNTRAEVSALILRLVLGFTFMLHGIVKFTAMGIGNVAGWFASMGIPSFMAYVVAIIELVGGIAMILGLGTRIVAFLFACVMVGAIVTVKWSAGFMGNGQAAGFEFDVALLAMSVSLILTGSRRWALDAFFGKEEDFR</sequence>
<dbReference type="PANTHER" id="PTHR33452">
    <property type="entry name" value="OXIDOREDUCTASE CATD-RELATED"/>
    <property type="match status" value="1"/>
</dbReference>
<organism evidence="8 9">
    <name type="scientific">Laceyella putida</name>
    <dbReference type="NCBI Taxonomy" id="110101"/>
    <lineage>
        <taxon>Bacteria</taxon>
        <taxon>Bacillati</taxon>
        <taxon>Bacillota</taxon>
        <taxon>Bacilli</taxon>
        <taxon>Bacillales</taxon>
        <taxon>Thermoactinomycetaceae</taxon>
        <taxon>Laceyella</taxon>
    </lineage>
</organism>
<reference evidence="9" key="1">
    <citation type="journal article" date="2019" name="Int. J. Syst. Evol. Microbiol.">
        <title>The Global Catalogue of Microorganisms (GCM) 10K type strain sequencing project: providing services to taxonomists for standard genome sequencing and annotation.</title>
        <authorList>
            <consortium name="The Broad Institute Genomics Platform"/>
            <consortium name="The Broad Institute Genome Sequencing Center for Infectious Disease"/>
            <person name="Wu L."/>
            <person name="Ma J."/>
        </authorList>
    </citation>
    <scope>NUCLEOTIDE SEQUENCE [LARGE SCALE GENOMIC DNA]</scope>
    <source>
        <strain evidence="9">CGMCC 1.12942</strain>
    </source>
</reference>
<name>A0ABW2RNG1_9BACL</name>
<comment type="similarity">
    <text evidence="2">Belongs to the DoxX family.</text>
</comment>
<evidence type="ECO:0000313" key="9">
    <source>
        <dbReference type="Proteomes" id="UP001596500"/>
    </source>
</evidence>
<dbReference type="InterPro" id="IPR051907">
    <property type="entry name" value="DoxX-like_oxidoreductase"/>
</dbReference>
<evidence type="ECO:0000256" key="6">
    <source>
        <dbReference type="ARBA" id="ARBA00023136"/>
    </source>
</evidence>
<proteinExistence type="inferred from homology"/>
<evidence type="ECO:0000256" key="2">
    <source>
        <dbReference type="ARBA" id="ARBA00006679"/>
    </source>
</evidence>
<evidence type="ECO:0000256" key="1">
    <source>
        <dbReference type="ARBA" id="ARBA00004651"/>
    </source>
</evidence>
<protein>
    <submittedName>
        <fullName evidence="8">DoxX family protein</fullName>
    </submittedName>
</protein>
<dbReference type="RefSeq" id="WP_379866593.1">
    <property type="nucleotide sequence ID" value="NZ_JBHTBW010000057.1"/>
</dbReference>
<comment type="caution">
    <text evidence="8">The sequence shown here is derived from an EMBL/GenBank/DDBJ whole genome shotgun (WGS) entry which is preliminary data.</text>
</comment>
<dbReference type="Proteomes" id="UP001596500">
    <property type="component" value="Unassembled WGS sequence"/>
</dbReference>
<evidence type="ECO:0000313" key="8">
    <source>
        <dbReference type="EMBL" id="MFC7442600.1"/>
    </source>
</evidence>
<feature type="transmembrane region" description="Helical" evidence="7">
    <location>
        <begin position="38"/>
        <end position="60"/>
    </location>
</feature>
<feature type="transmembrane region" description="Helical" evidence="7">
    <location>
        <begin position="7"/>
        <end position="26"/>
    </location>
</feature>
<keyword evidence="9" id="KW-1185">Reference proteome</keyword>
<feature type="transmembrane region" description="Helical" evidence="7">
    <location>
        <begin position="72"/>
        <end position="92"/>
    </location>
</feature>
<accession>A0ABW2RNG1</accession>
<keyword evidence="6 7" id="KW-0472">Membrane</keyword>
<keyword evidence="3" id="KW-1003">Cell membrane</keyword>
<dbReference type="InterPro" id="IPR032808">
    <property type="entry name" value="DoxX"/>
</dbReference>
<evidence type="ECO:0000256" key="3">
    <source>
        <dbReference type="ARBA" id="ARBA00022475"/>
    </source>
</evidence>
<evidence type="ECO:0000256" key="5">
    <source>
        <dbReference type="ARBA" id="ARBA00022989"/>
    </source>
</evidence>
<dbReference type="PANTHER" id="PTHR33452:SF1">
    <property type="entry name" value="INNER MEMBRANE PROTEIN YPHA-RELATED"/>
    <property type="match status" value="1"/>
</dbReference>
<keyword evidence="4 7" id="KW-0812">Transmembrane</keyword>
<comment type="subcellular location">
    <subcellularLocation>
        <location evidence="1">Cell membrane</location>
        <topology evidence="1">Multi-pass membrane protein</topology>
    </subcellularLocation>
</comment>
<evidence type="ECO:0000256" key="4">
    <source>
        <dbReference type="ARBA" id="ARBA00022692"/>
    </source>
</evidence>